<keyword evidence="7" id="KW-1185">Reference proteome</keyword>
<dbReference type="OrthoDB" id="5395350at2759"/>
<name>A0A6J1JK29_CUCMA</name>
<dbReference type="PANTHER" id="PTHR15725">
    <property type="entry name" value="ZN-FINGER, C-X8-C-X5-C-X3-H TYPE-CONTAINING"/>
    <property type="match status" value="1"/>
</dbReference>
<dbReference type="RefSeq" id="XP_022987653.1">
    <property type="nucleotide sequence ID" value="XM_023131885.1"/>
</dbReference>
<feature type="zinc finger region" description="C3H1-type" evidence="4">
    <location>
        <begin position="132"/>
        <end position="158"/>
    </location>
</feature>
<evidence type="ECO:0000313" key="7">
    <source>
        <dbReference type="Proteomes" id="UP000504608"/>
    </source>
</evidence>
<dbReference type="SUPFAM" id="SSF90229">
    <property type="entry name" value="CCCH zinc finger"/>
    <property type="match status" value="1"/>
</dbReference>
<dbReference type="AlphaFoldDB" id="A0A6J1JK29"/>
<accession>A0A6J1JK29</accession>
<protein>
    <submittedName>
        <fullName evidence="8">Zinc finger CCCH domain-containing protein 34-like isoform X1</fullName>
    </submittedName>
</protein>
<dbReference type="InterPro" id="IPR000571">
    <property type="entry name" value="Znf_CCCH"/>
</dbReference>
<feature type="zinc finger region" description="C3H1-type" evidence="4">
    <location>
        <begin position="176"/>
        <end position="203"/>
    </location>
</feature>
<feature type="compositionally biased region" description="Polar residues" evidence="5">
    <location>
        <begin position="213"/>
        <end position="222"/>
    </location>
</feature>
<feature type="domain" description="C3H1-type" evidence="6">
    <location>
        <begin position="132"/>
        <end position="158"/>
    </location>
</feature>
<feature type="region of interest" description="Disordered" evidence="5">
    <location>
        <begin position="213"/>
        <end position="239"/>
    </location>
</feature>
<proteinExistence type="predicted"/>
<keyword evidence="3 4" id="KW-0862">Zinc</keyword>
<evidence type="ECO:0000256" key="2">
    <source>
        <dbReference type="ARBA" id="ARBA00022771"/>
    </source>
</evidence>
<sequence>MGEDLRKRNTDCVYFLASPLTCKKVSFSCLINNNRTSFHVTIPSRCEHRGIWLMLPLSYHYCEDLALHLKDFLLHSLEMHRRDYVFEFTLSIIRFLGFNVESAFRVYVYVMNMATIFFQGFDCEYRHSEIARVNPRDCYYWLAGNCLNAACGFRHPPMDSPAGTVLESSLCSVPVNKTIIPCYFYFNGCCSKGDTCSFLHANDISLATRSTKTVFPSGNASSSEDKTASGNKKGLDSTDADAFLHPSKKVACPKIDVTFQCSSLGQPSENVSHQSASAKILLLECEKVAVDELLSSSPAVGSNDSTSHVHAVADQRYEEPMTDSTEEGNLSPGFDVVVGDGSGNLASHDDPEYVLSTNLEQRELDTGLCRENFEDHIAYESMHSDLELLYEHEMHSYNHLETEPVLFNDRNIISCPRRKLIKSMFSQKKRLTLVNLDSEEWNHADLRSYLQRDSVSGNRSIVSLSRRRNGLSCRMSGNFVKPRKPGLYQPPLGRRLALQVGKISRGSPPENITFSNGFSQYGSFRHSRQHRPCGHYDEYAPTRPQQTLLDMSRKSILREPVVRDRGFNLKSVPFKGPKTLSQIKEEKRKVEENGGFSIEKRRSIGAASSSADFRGPKALSDILKDKRKVEEEELVKEMNRHHILL</sequence>
<dbReference type="GO" id="GO:0003729">
    <property type="term" value="F:mRNA binding"/>
    <property type="evidence" value="ECO:0007669"/>
    <property type="project" value="TreeGrafter"/>
</dbReference>
<organism evidence="7 8">
    <name type="scientific">Cucurbita maxima</name>
    <name type="common">Pumpkin</name>
    <name type="synonym">Winter squash</name>
    <dbReference type="NCBI Taxonomy" id="3661"/>
    <lineage>
        <taxon>Eukaryota</taxon>
        <taxon>Viridiplantae</taxon>
        <taxon>Streptophyta</taxon>
        <taxon>Embryophyta</taxon>
        <taxon>Tracheophyta</taxon>
        <taxon>Spermatophyta</taxon>
        <taxon>Magnoliopsida</taxon>
        <taxon>eudicotyledons</taxon>
        <taxon>Gunneridae</taxon>
        <taxon>Pentapetalae</taxon>
        <taxon>rosids</taxon>
        <taxon>fabids</taxon>
        <taxon>Cucurbitales</taxon>
        <taxon>Cucurbitaceae</taxon>
        <taxon>Cucurbiteae</taxon>
        <taxon>Cucurbita</taxon>
    </lineage>
</organism>
<keyword evidence="1 4" id="KW-0479">Metal-binding</keyword>
<dbReference type="GO" id="GO:0008270">
    <property type="term" value="F:zinc ion binding"/>
    <property type="evidence" value="ECO:0007669"/>
    <property type="project" value="UniProtKB-KW"/>
</dbReference>
<evidence type="ECO:0000256" key="1">
    <source>
        <dbReference type="ARBA" id="ARBA00022723"/>
    </source>
</evidence>
<evidence type="ECO:0000256" key="4">
    <source>
        <dbReference type="PROSITE-ProRule" id="PRU00723"/>
    </source>
</evidence>
<dbReference type="InterPro" id="IPR036855">
    <property type="entry name" value="Znf_CCCH_sf"/>
</dbReference>
<dbReference type="GeneID" id="111485142"/>
<dbReference type="SMART" id="SM00356">
    <property type="entry name" value="ZnF_C3H1"/>
    <property type="match status" value="2"/>
</dbReference>
<feature type="domain" description="C3H1-type" evidence="6">
    <location>
        <begin position="176"/>
        <end position="203"/>
    </location>
</feature>
<gene>
    <name evidence="8" type="primary">LOC111485142</name>
</gene>
<dbReference type="PROSITE" id="PS50103">
    <property type="entry name" value="ZF_C3H1"/>
    <property type="match status" value="2"/>
</dbReference>
<dbReference type="Gene3D" id="3.30.1370.210">
    <property type="match status" value="1"/>
</dbReference>
<evidence type="ECO:0000313" key="8">
    <source>
        <dbReference type="RefSeq" id="XP_022987653.1"/>
    </source>
</evidence>
<evidence type="ECO:0000259" key="6">
    <source>
        <dbReference type="PROSITE" id="PS50103"/>
    </source>
</evidence>
<dbReference type="PANTHER" id="PTHR15725:SF0">
    <property type="entry name" value="ZINC FINGER CCCH DOMAIN-CONTAINING PROTEIN 32-LIKE"/>
    <property type="match status" value="1"/>
</dbReference>
<keyword evidence="2 4" id="KW-0863">Zinc-finger</keyword>
<evidence type="ECO:0000256" key="5">
    <source>
        <dbReference type="SAM" id="MobiDB-lite"/>
    </source>
</evidence>
<reference evidence="8" key="1">
    <citation type="submission" date="2025-08" db="UniProtKB">
        <authorList>
            <consortium name="RefSeq"/>
        </authorList>
    </citation>
    <scope>IDENTIFICATION</scope>
    <source>
        <tissue evidence="8">Young leaves</tissue>
    </source>
</reference>
<evidence type="ECO:0000256" key="3">
    <source>
        <dbReference type="ARBA" id="ARBA00022833"/>
    </source>
</evidence>
<dbReference type="Proteomes" id="UP000504608">
    <property type="component" value="Unplaced"/>
</dbReference>
<dbReference type="KEGG" id="cmax:111485142"/>